<sequence>MKKLAIGVLSAGALAVAGGLTTSYYIGGKIQEALEQTADVWSSEDGFTVRVLEYDRGLLSSRAQTLWSFASQEDVYDITVTHDILHGPWPMGKAAKVVSQFLLPEDSDPQLLEALRNRAALEWVTTANWSGGTAHTLFSPNFTASFADDSSLTWGGLQAEWTLSPKRTDTQGWVRMPVLRVKVEDGSRLDVEDTEITFDTRMPAGYSFWLGPTALKIGLLAAQNTEDDTQLKLQGLMLNTSNVLQDKLVQSGMEVQLQQLEMPSLHANDFALSMQFKNWDADWLNQLVVWLQAGSDAQALDWQSSLPALLAGKPELAISRLSMQSADGPVSFSARLAYTGTQPGAFNPGTDLEGQLRTALPLPTLVQLLEAKVRNDYLALLEQMNHALEAEELQAAVEDGVHKRLKTLLSQGVVLQQGDTVEAALEFAHGEFKLNNHPQTLPQLLSIGSGL</sequence>
<dbReference type="Pfam" id="PF06097">
    <property type="entry name" value="DUF945"/>
    <property type="match status" value="1"/>
</dbReference>
<name>A0ABV4IF18_9BURK</name>
<evidence type="ECO:0000313" key="1">
    <source>
        <dbReference type="EMBL" id="MEZ2740407.1"/>
    </source>
</evidence>
<proteinExistence type="predicted"/>
<gene>
    <name evidence="1" type="ORF">ACBP88_13280</name>
</gene>
<dbReference type="Proteomes" id="UP001567350">
    <property type="component" value="Unassembled WGS sequence"/>
</dbReference>
<dbReference type="RefSeq" id="WP_313604538.1">
    <property type="nucleotide sequence ID" value="NZ_DAMCKS010000010.1"/>
</dbReference>
<comment type="caution">
    <text evidence="1">The sequence shown here is derived from an EMBL/GenBank/DDBJ whole genome shotgun (WGS) entry which is preliminary data.</text>
</comment>
<keyword evidence="2" id="KW-1185">Reference proteome</keyword>
<accession>A0ABV4IF18</accession>
<reference evidence="1 2" key="1">
    <citation type="submission" date="2024-08" db="EMBL/GenBank/DDBJ databases">
        <authorList>
            <person name="Feng Z."/>
            <person name="Ronholm J."/>
        </authorList>
    </citation>
    <scope>NUCLEOTIDE SEQUENCE [LARGE SCALE GENOMIC DNA]</scope>
    <source>
        <strain evidence="1 2">4-AB0-8</strain>
    </source>
</reference>
<dbReference type="EMBL" id="JBGJLR010000016">
    <property type="protein sequence ID" value="MEZ2740407.1"/>
    <property type="molecule type" value="Genomic_DNA"/>
</dbReference>
<organism evidence="1 2">
    <name type="scientific">Comamonas jiangduensis</name>
    <dbReference type="NCBI Taxonomy" id="1194168"/>
    <lineage>
        <taxon>Bacteria</taxon>
        <taxon>Pseudomonadati</taxon>
        <taxon>Pseudomonadota</taxon>
        <taxon>Betaproteobacteria</taxon>
        <taxon>Burkholderiales</taxon>
        <taxon>Comamonadaceae</taxon>
        <taxon>Comamonas</taxon>
    </lineage>
</organism>
<dbReference type="InterPro" id="IPR010352">
    <property type="entry name" value="DUF945"/>
</dbReference>
<evidence type="ECO:0000313" key="2">
    <source>
        <dbReference type="Proteomes" id="UP001567350"/>
    </source>
</evidence>
<protein>
    <submittedName>
        <fullName evidence="1">DUF945 family protein</fullName>
    </submittedName>
</protein>